<feature type="transmembrane region" description="Helical" evidence="6">
    <location>
        <begin position="307"/>
        <end position="325"/>
    </location>
</feature>
<dbReference type="Proteomes" id="UP000247498">
    <property type="component" value="Unassembled WGS sequence"/>
</dbReference>
<dbReference type="Pfam" id="PF01554">
    <property type="entry name" value="MatE"/>
    <property type="match status" value="2"/>
</dbReference>
<protein>
    <recommendedName>
        <fullName evidence="6">Protein DETOXIFICATION</fullName>
    </recommendedName>
    <alternativeName>
        <fullName evidence="6">Multidrug and toxic compound extrusion protein</fullName>
    </alternativeName>
</protein>
<gene>
    <name evidence="8" type="ORF">Rsub_10417</name>
</gene>
<keyword evidence="4 6" id="KW-1133">Transmembrane helix</keyword>
<feature type="region of interest" description="Disordered" evidence="7">
    <location>
        <begin position="1"/>
        <end position="79"/>
    </location>
</feature>
<dbReference type="AlphaFoldDB" id="A0A2V0PCB7"/>
<evidence type="ECO:0000256" key="4">
    <source>
        <dbReference type="ARBA" id="ARBA00022989"/>
    </source>
</evidence>
<feature type="transmembrane region" description="Helical" evidence="6">
    <location>
        <begin position="528"/>
        <end position="552"/>
    </location>
</feature>
<evidence type="ECO:0000256" key="6">
    <source>
        <dbReference type="RuleBase" id="RU004914"/>
    </source>
</evidence>
<dbReference type="FunCoup" id="A0A2V0PCB7">
    <property type="interactions" value="490"/>
</dbReference>
<feature type="compositionally biased region" description="Low complexity" evidence="7">
    <location>
        <begin position="60"/>
        <end position="79"/>
    </location>
</feature>
<feature type="transmembrane region" description="Helical" evidence="6">
    <location>
        <begin position="269"/>
        <end position="287"/>
    </location>
</feature>
<name>A0A2V0PCB7_9CHLO</name>
<keyword evidence="3 6" id="KW-0812">Transmembrane</keyword>
<dbReference type="STRING" id="307507.A0A2V0PCB7"/>
<evidence type="ECO:0000256" key="3">
    <source>
        <dbReference type="ARBA" id="ARBA00022692"/>
    </source>
</evidence>
<sequence length="648" mass="65243">MQAYVKGRAPAPAAQRRCRTAGVGGAGARRRPPPRPAHARTRPLQRPLGATADGDSPPGQQQQQQQQQQPTVLPPGSADPYAAAAAALAGADGAPAAAAAAAAAGPGPEANSKEATIDADFDAAAEAASEAAAAAGPAGVAALGGAPALDASAHARAPPTAEAAAAAAAAAEGGAKEGVGAEGVLPRITSLAIPLMIQNLAGYSVSIIGAVFIGRLGPLLLSSSFLANSFYNATGLSIAMGLSAGLETMCGQAYGAGDYKALGLLLQRALLICCAACVPVGALWLGSESLLVAMGQEPAIAAAASRYLILCIPCLFLSISCECLRKYLQSQREAKPAAIMAAAATAAAPFLFYALVNRAGFGLDGAAMAFVACQAITLAGLVAFVAARARKMEGHPQQTWGGFSKEAFKGWGEYLHYGVPAAAHICCEWWALEVVILWAGLLPDAALSLSTMGLCFSINAYLYMLPLGLASSINTNVANALGGGDGERARAAGRWGLALAAGLQAVLAGALLLGGRHVLSLFCPDPAVIARCLGVLPALSCLVVLDGVNAALSGVLRGSGRQKLGAAVNFVGFWIVGLPLSWALAFPGGLGEWGLWAGVCAGAGVQAAVLLTLLSRWDWAAEAARVRRRIAEAAARKGDAPPGLAPAH</sequence>
<dbReference type="GO" id="GO:0042910">
    <property type="term" value="F:xenobiotic transmembrane transporter activity"/>
    <property type="evidence" value="ECO:0007669"/>
    <property type="project" value="InterPro"/>
</dbReference>
<feature type="compositionally biased region" description="Basic residues" evidence="7">
    <location>
        <begin position="28"/>
        <end position="43"/>
    </location>
</feature>
<feature type="transmembrane region" description="Helical" evidence="6">
    <location>
        <begin position="495"/>
        <end position="516"/>
    </location>
</feature>
<evidence type="ECO:0000313" key="9">
    <source>
        <dbReference type="Proteomes" id="UP000247498"/>
    </source>
</evidence>
<dbReference type="GO" id="GO:1990961">
    <property type="term" value="P:xenobiotic detoxification by transmembrane export across the plasma membrane"/>
    <property type="evidence" value="ECO:0007669"/>
    <property type="project" value="InterPro"/>
</dbReference>
<evidence type="ECO:0000256" key="7">
    <source>
        <dbReference type="SAM" id="MobiDB-lite"/>
    </source>
</evidence>
<dbReference type="PANTHER" id="PTHR11206">
    <property type="entry name" value="MULTIDRUG RESISTANCE PROTEIN"/>
    <property type="match status" value="1"/>
</dbReference>
<proteinExistence type="inferred from homology"/>
<evidence type="ECO:0000256" key="1">
    <source>
        <dbReference type="ARBA" id="ARBA00004141"/>
    </source>
</evidence>
<feature type="transmembrane region" description="Helical" evidence="6">
    <location>
        <begin position="337"/>
        <end position="355"/>
    </location>
</feature>
<comment type="subcellular location">
    <subcellularLocation>
        <location evidence="1">Membrane</location>
        <topology evidence="1">Multi-pass membrane protein</topology>
    </subcellularLocation>
</comment>
<comment type="similarity">
    <text evidence="2 6">Belongs to the multi antimicrobial extrusion (MATE) (TC 2.A.66.1) family.</text>
</comment>
<dbReference type="EMBL" id="BDRX01000101">
    <property type="protein sequence ID" value="GBF97494.1"/>
    <property type="molecule type" value="Genomic_DNA"/>
</dbReference>
<dbReference type="InterPro" id="IPR002528">
    <property type="entry name" value="MATE_fam"/>
</dbReference>
<feature type="transmembrane region" description="Helical" evidence="6">
    <location>
        <begin position="367"/>
        <end position="387"/>
    </location>
</feature>
<dbReference type="OrthoDB" id="2126698at2759"/>
<accession>A0A2V0PCB7</accession>
<feature type="transmembrane region" description="Helical" evidence="6">
    <location>
        <begin position="200"/>
        <end position="221"/>
    </location>
</feature>
<dbReference type="InParanoid" id="A0A2V0PCB7"/>
<evidence type="ECO:0000313" key="8">
    <source>
        <dbReference type="EMBL" id="GBF97494.1"/>
    </source>
</evidence>
<keyword evidence="9" id="KW-1185">Reference proteome</keyword>
<dbReference type="GO" id="GO:0015297">
    <property type="term" value="F:antiporter activity"/>
    <property type="evidence" value="ECO:0007669"/>
    <property type="project" value="InterPro"/>
</dbReference>
<dbReference type="GO" id="GO:0016020">
    <property type="term" value="C:membrane"/>
    <property type="evidence" value="ECO:0007669"/>
    <property type="project" value="UniProtKB-SubCell"/>
</dbReference>
<evidence type="ECO:0000256" key="5">
    <source>
        <dbReference type="ARBA" id="ARBA00023136"/>
    </source>
</evidence>
<reference evidence="8 9" key="1">
    <citation type="journal article" date="2018" name="Sci. Rep.">
        <title>Raphidocelis subcapitata (=Pseudokirchneriella subcapitata) provides an insight into genome evolution and environmental adaptations in the Sphaeropleales.</title>
        <authorList>
            <person name="Suzuki S."/>
            <person name="Yamaguchi H."/>
            <person name="Nakajima N."/>
            <person name="Kawachi M."/>
        </authorList>
    </citation>
    <scope>NUCLEOTIDE SEQUENCE [LARGE SCALE GENOMIC DNA]</scope>
    <source>
        <strain evidence="8 9">NIES-35</strain>
    </source>
</reference>
<feature type="transmembrane region" description="Helical" evidence="6">
    <location>
        <begin position="233"/>
        <end position="257"/>
    </location>
</feature>
<organism evidence="8 9">
    <name type="scientific">Raphidocelis subcapitata</name>
    <dbReference type="NCBI Taxonomy" id="307507"/>
    <lineage>
        <taxon>Eukaryota</taxon>
        <taxon>Viridiplantae</taxon>
        <taxon>Chlorophyta</taxon>
        <taxon>core chlorophytes</taxon>
        <taxon>Chlorophyceae</taxon>
        <taxon>CS clade</taxon>
        <taxon>Sphaeropleales</taxon>
        <taxon>Selenastraceae</taxon>
        <taxon>Raphidocelis</taxon>
    </lineage>
</organism>
<dbReference type="NCBIfam" id="TIGR00797">
    <property type="entry name" value="matE"/>
    <property type="match status" value="1"/>
</dbReference>
<dbReference type="InterPro" id="IPR045069">
    <property type="entry name" value="MATE_euk"/>
</dbReference>
<keyword evidence="5 6" id="KW-0472">Membrane</keyword>
<feature type="transmembrane region" description="Helical" evidence="6">
    <location>
        <begin position="593"/>
        <end position="619"/>
    </location>
</feature>
<feature type="transmembrane region" description="Helical" evidence="6">
    <location>
        <begin position="564"/>
        <end position="587"/>
    </location>
</feature>
<dbReference type="CDD" id="cd13132">
    <property type="entry name" value="MATE_eukaryotic"/>
    <property type="match status" value="1"/>
</dbReference>
<evidence type="ECO:0000256" key="2">
    <source>
        <dbReference type="ARBA" id="ARBA00010199"/>
    </source>
</evidence>
<comment type="caution">
    <text evidence="8">The sequence shown here is derived from an EMBL/GenBank/DDBJ whole genome shotgun (WGS) entry which is preliminary data.</text>
</comment>